<dbReference type="AlphaFoldDB" id="A0AAJ7XBT2"/>
<reference evidence="12" key="1">
    <citation type="submission" date="2025-08" db="UniProtKB">
        <authorList>
            <consortium name="RefSeq"/>
        </authorList>
    </citation>
    <scope>IDENTIFICATION</scope>
    <source>
        <tissue evidence="12">Sperm</tissue>
    </source>
</reference>
<evidence type="ECO:0000313" key="11">
    <source>
        <dbReference type="Proteomes" id="UP001318040"/>
    </source>
</evidence>
<dbReference type="GO" id="GO:0031782">
    <property type="term" value="F:type 4 melanocortin receptor binding"/>
    <property type="evidence" value="ECO:0007669"/>
    <property type="project" value="TreeGrafter"/>
</dbReference>
<protein>
    <submittedName>
        <fullName evidence="12">POU domain, class 3, transcription factor 2-like isoform X1</fullName>
    </submittedName>
</protein>
<dbReference type="GO" id="GO:0031780">
    <property type="term" value="F:corticotropin hormone receptor binding"/>
    <property type="evidence" value="ECO:0007669"/>
    <property type="project" value="TreeGrafter"/>
</dbReference>
<evidence type="ECO:0000256" key="4">
    <source>
        <dbReference type="ARBA" id="ARBA00022475"/>
    </source>
</evidence>
<evidence type="ECO:0000256" key="9">
    <source>
        <dbReference type="SAM" id="MobiDB-lite"/>
    </source>
</evidence>
<feature type="compositionally biased region" description="Polar residues" evidence="9">
    <location>
        <begin position="256"/>
        <end position="266"/>
    </location>
</feature>
<keyword evidence="7 10" id="KW-1133">Transmembrane helix</keyword>
<dbReference type="GO" id="GO:0070996">
    <property type="term" value="F:type 1 melanocortin receptor binding"/>
    <property type="evidence" value="ECO:0007669"/>
    <property type="project" value="TreeGrafter"/>
</dbReference>
<dbReference type="PANTHER" id="PTHR28675:SF2">
    <property type="entry name" value="MELANOCORTIN-2 RECEPTOR ACCESSORY PROTEIN"/>
    <property type="match status" value="1"/>
</dbReference>
<feature type="compositionally biased region" description="Low complexity" evidence="9">
    <location>
        <begin position="198"/>
        <end position="221"/>
    </location>
</feature>
<accession>A0AAJ7XBT2</accession>
<comment type="similarity">
    <text evidence="3">Belongs to the MRAP family.</text>
</comment>
<dbReference type="GO" id="GO:0005789">
    <property type="term" value="C:endoplasmic reticulum membrane"/>
    <property type="evidence" value="ECO:0007669"/>
    <property type="project" value="UniProtKB-SubCell"/>
</dbReference>
<dbReference type="PANTHER" id="PTHR28675">
    <property type="entry name" value="MELANOCORTIN-2 RECEPTOR ACCESSORY PROTEIN 2"/>
    <property type="match status" value="1"/>
</dbReference>
<evidence type="ECO:0000256" key="5">
    <source>
        <dbReference type="ARBA" id="ARBA00022692"/>
    </source>
</evidence>
<evidence type="ECO:0000256" key="1">
    <source>
        <dbReference type="ARBA" id="ARBA00004162"/>
    </source>
</evidence>
<dbReference type="Pfam" id="PF15183">
    <property type="entry name" value="MRAP"/>
    <property type="match status" value="1"/>
</dbReference>
<sequence>MPSAVLRDRSLRVGTAMPGNALPNASYSHQDESLEYEYYYEYDEISFEDLTVNKYSIVIGFWCGLTLLICLLFIISSLLFHLGTRSGSRQNSWWRRSSSVKSLHMEVSTLSDQAEGSSGTDADNLITYATCGNNGGGGGGGNTGGGPSELRNPLAVVTYGTTSPPPPPSRAACTGPVVRIDMPDDRGDATATPVLMNQQPPSSSSSSSSSSSPQQQQQQQQAFLFAPCPNGGDARLSQPAADTKGCANLTPPGHRSSLSVTFSGDL</sequence>
<evidence type="ECO:0000256" key="8">
    <source>
        <dbReference type="ARBA" id="ARBA00023136"/>
    </source>
</evidence>
<dbReference type="InterPro" id="IPR028111">
    <property type="entry name" value="MRAP"/>
</dbReference>
<dbReference type="Proteomes" id="UP001318040">
    <property type="component" value="Chromosome 49"/>
</dbReference>
<keyword evidence="8 10" id="KW-0472">Membrane</keyword>
<evidence type="ECO:0000256" key="2">
    <source>
        <dbReference type="ARBA" id="ARBA00004389"/>
    </source>
</evidence>
<dbReference type="RefSeq" id="XP_032828621.1">
    <property type="nucleotide sequence ID" value="XM_032972730.1"/>
</dbReference>
<dbReference type="GO" id="GO:0106070">
    <property type="term" value="P:regulation of adenylate cyclase-activating G protein-coupled receptor signaling pathway"/>
    <property type="evidence" value="ECO:0007669"/>
    <property type="project" value="TreeGrafter"/>
</dbReference>
<comment type="subcellular location">
    <subcellularLocation>
        <location evidence="1">Cell membrane</location>
        <topology evidence="1">Single-pass membrane protein</topology>
    </subcellularLocation>
    <subcellularLocation>
        <location evidence="2">Endoplasmic reticulum membrane</location>
        <topology evidence="2">Single-pass membrane protein</topology>
    </subcellularLocation>
</comment>
<name>A0AAJ7XBT2_PETMA</name>
<evidence type="ECO:0000256" key="10">
    <source>
        <dbReference type="SAM" id="Phobius"/>
    </source>
</evidence>
<feature type="transmembrane region" description="Helical" evidence="10">
    <location>
        <begin position="57"/>
        <end position="80"/>
    </location>
</feature>
<dbReference type="GO" id="GO:0005886">
    <property type="term" value="C:plasma membrane"/>
    <property type="evidence" value="ECO:0007669"/>
    <property type="project" value="UniProtKB-SubCell"/>
</dbReference>
<gene>
    <name evidence="12" type="primary">LOC116952965</name>
</gene>
<dbReference type="GO" id="GO:0030545">
    <property type="term" value="F:signaling receptor regulator activity"/>
    <property type="evidence" value="ECO:0007669"/>
    <property type="project" value="TreeGrafter"/>
</dbReference>
<evidence type="ECO:0000313" key="12">
    <source>
        <dbReference type="RefSeq" id="XP_032828621.1"/>
    </source>
</evidence>
<keyword evidence="11" id="KW-1185">Reference proteome</keyword>
<dbReference type="KEGG" id="pmrn:116952965"/>
<dbReference type="GO" id="GO:0031781">
    <property type="term" value="F:type 3 melanocortin receptor binding"/>
    <property type="evidence" value="ECO:0007669"/>
    <property type="project" value="TreeGrafter"/>
</dbReference>
<feature type="region of interest" description="Disordered" evidence="9">
    <location>
        <begin position="157"/>
        <end position="266"/>
    </location>
</feature>
<evidence type="ECO:0000256" key="3">
    <source>
        <dbReference type="ARBA" id="ARBA00010063"/>
    </source>
</evidence>
<dbReference type="GO" id="GO:0031783">
    <property type="term" value="F:type 5 melanocortin receptor binding"/>
    <property type="evidence" value="ECO:0007669"/>
    <property type="project" value="TreeGrafter"/>
</dbReference>
<keyword evidence="4" id="KW-1003">Cell membrane</keyword>
<organism evidence="11 12">
    <name type="scientific">Petromyzon marinus</name>
    <name type="common">Sea lamprey</name>
    <dbReference type="NCBI Taxonomy" id="7757"/>
    <lineage>
        <taxon>Eukaryota</taxon>
        <taxon>Metazoa</taxon>
        <taxon>Chordata</taxon>
        <taxon>Craniata</taxon>
        <taxon>Vertebrata</taxon>
        <taxon>Cyclostomata</taxon>
        <taxon>Hyperoartia</taxon>
        <taxon>Petromyzontiformes</taxon>
        <taxon>Petromyzontidae</taxon>
        <taxon>Petromyzon</taxon>
    </lineage>
</organism>
<evidence type="ECO:0000256" key="7">
    <source>
        <dbReference type="ARBA" id="ARBA00022989"/>
    </source>
</evidence>
<dbReference type="GO" id="GO:0072659">
    <property type="term" value="P:protein localization to plasma membrane"/>
    <property type="evidence" value="ECO:0007669"/>
    <property type="project" value="TreeGrafter"/>
</dbReference>
<evidence type="ECO:0000256" key="6">
    <source>
        <dbReference type="ARBA" id="ARBA00022824"/>
    </source>
</evidence>
<keyword evidence="5 10" id="KW-0812">Transmembrane</keyword>
<keyword evidence="6" id="KW-0256">Endoplasmic reticulum</keyword>
<proteinExistence type="inferred from homology"/>